<feature type="compositionally biased region" description="Low complexity" evidence="10">
    <location>
        <begin position="1"/>
        <end position="22"/>
    </location>
</feature>
<dbReference type="GO" id="GO:0016020">
    <property type="term" value="C:membrane"/>
    <property type="evidence" value="ECO:0007669"/>
    <property type="project" value="UniProtKB-SubCell"/>
</dbReference>
<keyword evidence="6" id="KW-0862">Zinc</keyword>
<proteinExistence type="predicted"/>
<keyword evidence="14" id="KW-1185">Reference proteome</keyword>
<feature type="compositionally biased region" description="Basic and acidic residues" evidence="10">
    <location>
        <begin position="235"/>
        <end position="251"/>
    </location>
</feature>
<evidence type="ECO:0000256" key="10">
    <source>
        <dbReference type="SAM" id="MobiDB-lite"/>
    </source>
</evidence>
<feature type="compositionally biased region" description="Polar residues" evidence="10">
    <location>
        <begin position="165"/>
        <end position="180"/>
    </location>
</feature>
<comment type="caution">
    <text evidence="13">The sequence shown here is derived from an EMBL/GenBank/DDBJ whole genome shotgun (WGS) entry which is preliminary data.</text>
</comment>
<evidence type="ECO:0000256" key="6">
    <source>
        <dbReference type="ARBA" id="ARBA00022833"/>
    </source>
</evidence>
<feature type="compositionally biased region" description="Basic and acidic residues" evidence="10">
    <location>
        <begin position="75"/>
        <end position="86"/>
    </location>
</feature>
<feature type="compositionally biased region" description="Polar residues" evidence="10">
    <location>
        <begin position="23"/>
        <end position="34"/>
    </location>
</feature>
<feature type="transmembrane region" description="Helical" evidence="11">
    <location>
        <begin position="481"/>
        <end position="506"/>
    </location>
</feature>
<feature type="region of interest" description="Disordered" evidence="10">
    <location>
        <begin position="165"/>
        <end position="276"/>
    </location>
</feature>
<accession>A0A8T1XE44</accession>
<comment type="subcellular location">
    <subcellularLocation>
        <location evidence="1">Membrane</location>
        <topology evidence="1">Multi-pass membrane protein</topology>
    </subcellularLocation>
</comment>
<dbReference type="PROSITE" id="PS50089">
    <property type="entry name" value="ZF_RING_2"/>
    <property type="match status" value="1"/>
</dbReference>
<feature type="transmembrane region" description="Helical" evidence="11">
    <location>
        <begin position="341"/>
        <end position="360"/>
    </location>
</feature>
<evidence type="ECO:0000313" key="13">
    <source>
        <dbReference type="EMBL" id="KAG7401640.1"/>
    </source>
</evidence>
<keyword evidence="4 9" id="KW-0863">Zinc-finger</keyword>
<evidence type="ECO:0000256" key="2">
    <source>
        <dbReference type="ARBA" id="ARBA00022692"/>
    </source>
</evidence>
<dbReference type="SMART" id="SM00184">
    <property type="entry name" value="RING"/>
    <property type="match status" value="1"/>
</dbReference>
<dbReference type="PROSITE" id="PS00518">
    <property type="entry name" value="ZF_RING_1"/>
    <property type="match status" value="1"/>
</dbReference>
<protein>
    <recommendedName>
        <fullName evidence="12">RING-type domain-containing protein</fullName>
    </recommendedName>
</protein>
<feature type="compositionally biased region" description="Polar residues" evidence="10">
    <location>
        <begin position="87"/>
        <end position="112"/>
    </location>
</feature>
<evidence type="ECO:0000256" key="9">
    <source>
        <dbReference type="PROSITE-ProRule" id="PRU00175"/>
    </source>
</evidence>
<sequence length="634" mass="69326">MMQESEASDNANSDAFSASSSSRTGESLPETSAQVAAPVPSFQSSSVAPSTRLTAGLPPPAMDSLPRPFAPSRRHQVDPEMERRLTMESSPSSFTGRASSDGVQANTSQFDSEGTPDDAEQLRQRFLSAALTGPLSNEAVSGRLLQALPQLSIGQFLQEINSQTPSWRGFSSSRQNSSDTMGVGATVEDSAEQVDETGRLLSPPSAGDEARPNSPSRSRRRSSASSLYSMSASGDFERNDDHSSQQEHGVDISDGPQSDATDSTRPRRNTDESDDQTALDDLQSLFRRCHNSLPFVALFLIYFAYQHATGILVFVVGTVAVMGLDQRLRVQVALKDKANTWHLLGIVVMCVIDMVAICSVDGEPNPFHHFSKMLHSRATHSSGSDSGSDPTGGIFWEVLWTVLVNDFLVRLWSVIVKAFVTGAKSERFHCERKHQESATSSAEQSPIVSIADGEEDNVSVATPLTSHTSSSASFYRRKRKLYGIIEMISIFLRSLLASIPWCSFYQLCASKFMADLFTFAYLFIKGLILASQGRRIFVLARSLVTLGLEFGTYITHDELVEAGSPDCSICYESMRKPVKLACSHMFCEECVTEWFDHERSCPLCRASVGSSGTTDETVKPQYMDGRTSLVPQLL</sequence>
<dbReference type="GO" id="GO:0061630">
    <property type="term" value="F:ubiquitin protein ligase activity"/>
    <property type="evidence" value="ECO:0007669"/>
    <property type="project" value="InterPro"/>
</dbReference>
<dbReference type="AlphaFoldDB" id="A0A8T1XE44"/>
<dbReference type="OrthoDB" id="207411at2759"/>
<reference evidence="13" key="1">
    <citation type="submission" date="2021-02" db="EMBL/GenBank/DDBJ databases">
        <authorList>
            <person name="Palmer J.M."/>
        </authorList>
    </citation>
    <scope>NUCLEOTIDE SEQUENCE</scope>
    <source>
        <strain evidence="13">SCRP23</strain>
    </source>
</reference>
<dbReference type="Pfam" id="PF13639">
    <property type="entry name" value="zf-RING_2"/>
    <property type="match status" value="1"/>
</dbReference>
<keyword evidence="7 11" id="KW-1133">Transmembrane helix</keyword>
<evidence type="ECO:0000256" key="7">
    <source>
        <dbReference type="ARBA" id="ARBA00022989"/>
    </source>
</evidence>
<evidence type="ECO:0000256" key="11">
    <source>
        <dbReference type="SAM" id="Phobius"/>
    </source>
</evidence>
<organism evidence="13 14">
    <name type="scientific">Phytophthora boehmeriae</name>
    <dbReference type="NCBI Taxonomy" id="109152"/>
    <lineage>
        <taxon>Eukaryota</taxon>
        <taxon>Sar</taxon>
        <taxon>Stramenopiles</taxon>
        <taxon>Oomycota</taxon>
        <taxon>Peronosporomycetes</taxon>
        <taxon>Peronosporales</taxon>
        <taxon>Peronosporaceae</taxon>
        <taxon>Phytophthora</taxon>
    </lineage>
</organism>
<feature type="compositionally biased region" description="Low complexity" evidence="10">
    <location>
        <begin position="223"/>
        <end position="233"/>
    </location>
</feature>
<feature type="compositionally biased region" description="Basic and acidic residues" evidence="10">
    <location>
        <begin position="262"/>
        <end position="271"/>
    </location>
</feature>
<dbReference type="EMBL" id="JAGDFL010000009">
    <property type="protein sequence ID" value="KAG7401640.1"/>
    <property type="molecule type" value="Genomic_DNA"/>
</dbReference>
<dbReference type="CDD" id="cd16561">
    <property type="entry name" value="RING-HC_RNF213"/>
    <property type="match status" value="1"/>
</dbReference>
<keyword evidence="5" id="KW-0833">Ubl conjugation pathway</keyword>
<keyword evidence="2 11" id="KW-0812">Transmembrane</keyword>
<evidence type="ECO:0000256" key="4">
    <source>
        <dbReference type="ARBA" id="ARBA00022771"/>
    </source>
</evidence>
<dbReference type="InterPro" id="IPR044235">
    <property type="entry name" value="RNFT1/2"/>
</dbReference>
<dbReference type="GO" id="GO:1904294">
    <property type="term" value="P:positive regulation of ERAD pathway"/>
    <property type="evidence" value="ECO:0007669"/>
    <property type="project" value="InterPro"/>
</dbReference>
<dbReference type="Proteomes" id="UP000693981">
    <property type="component" value="Unassembled WGS sequence"/>
</dbReference>
<feature type="transmembrane region" description="Helical" evidence="11">
    <location>
        <begin position="512"/>
        <end position="531"/>
    </location>
</feature>
<dbReference type="PANTHER" id="PTHR15860">
    <property type="entry name" value="UNCHARACTERIZED RING FINGER-CONTAINING PROTEIN"/>
    <property type="match status" value="1"/>
</dbReference>
<gene>
    <name evidence="13" type="ORF">PHYBOEH_011591</name>
</gene>
<dbReference type="InterPro" id="IPR017907">
    <property type="entry name" value="Znf_RING_CS"/>
</dbReference>
<feature type="transmembrane region" description="Helical" evidence="11">
    <location>
        <begin position="295"/>
        <end position="321"/>
    </location>
</feature>
<evidence type="ECO:0000256" key="3">
    <source>
        <dbReference type="ARBA" id="ARBA00022723"/>
    </source>
</evidence>
<evidence type="ECO:0000256" key="8">
    <source>
        <dbReference type="ARBA" id="ARBA00023136"/>
    </source>
</evidence>
<feature type="compositionally biased region" description="Polar residues" evidence="10">
    <location>
        <begin position="41"/>
        <end position="53"/>
    </location>
</feature>
<keyword evidence="8 11" id="KW-0472">Membrane</keyword>
<evidence type="ECO:0000256" key="1">
    <source>
        <dbReference type="ARBA" id="ARBA00004141"/>
    </source>
</evidence>
<feature type="domain" description="RING-type" evidence="12">
    <location>
        <begin position="567"/>
        <end position="605"/>
    </location>
</feature>
<dbReference type="GO" id="GO:0008270">
    <property type="term" value="F:zinc ion binding"/>
    <property type="evidence" value="ECO:0007669"/>
    <property type="project" value="UniProtKB-KW"/>
</dbReference>
<feature type="region of interest" description="Disordered" evidence="10">
    <location>
        <begin position="1"/>
        <end position="123"/>
    </location>
</feature>
<evidence type="ECO:0000313" key="14">
    <source>
        <dbReference type="Proteomes" id="UP000693981"/>
    </source>
</evidence>
<dbReference type="InterPro" id="IPR001841">
    <property type="entry name" value="Znf_RING"/>
</dbReference>
<evidence type="ECO:0000256" key="5">
    <source>
        <dbReference type="ARBA" id="ARBA00022786"/>
    </source>
</evidence>
<keyword evidence="3" id="KW-0479">Metal-binding</keyword>
<evidence type="ECO:0000259" key="12">
    <source>
        <dbReference type="PROSITE" id="PS50089"/>
    </source>
</evidence>
<name>A0A8T1XE44_9STRA</name>
<dbReference type="PANTHER" id="PTHR15860:SF0">
    <property type="entry name" value="LP20373P"/>
    <property type="match status" value="1"/>
</dbReference>